<evidence type="ECO:0000256" key="1">
    <source>
        <dbReference type="SAM" id="MobiDB-lite"/>
    </source>
</evidence>
<evidence type="ECO:0000256" key="2">
    <source>
        <dbReference type="SAM" id="SignalP"/>
    </source>
</evidence>
<dbReference type="Proteomes" id="UP001321542">
    <property type="component" value="Chromosome"/>
</dbReference>
<reference evidence="3 4" key="2">
    <citation type="journal article" date="2023" name="ChemBioChem">
        <title>Acyltransferase Domain Exchange between Two Independent Type I Polyketide Synthases in the Same Producer Strain of Macrolide Antibiotics.</title>
        <authorList>
            <person name="Kudo F."/>
            <person name="Kishikawa K."/>
            <person name="Tsuboi K."/>
            <person name="Kido T."/>
            <person name="Usui T."/>
            <person name="Hashimoto J."/>
            <person name="Shin-Ya K."/>
            <person name="Miyanaga A."/>
            <person name="Eguchi T."/>
        </authorList>
    </citation>
    <scope>NUCLEOTIDE SEQUENCE [LARGE SCALE GENOMIC DNA]</scope>
    <source>
        <strain evidence="3 4">A-8890</strain>
    </source>
</reference>
<proteinExistence type="predicted"/>
<feature type="chain" id="PRO_5045670804" description="Secreted protein" evidence="2">
    <location>
        <begin position="40"/>
        <end position="471"/>
    </location>
</feature>
<feature type="compositionally biased region" description="Polar residues" evidence="1">
    <location>
        <begin position="304"/>
        <end position="323"/>
    </location>
</feature>
<evidence type="ECO:0008006" key="5">
    <source>
        <dbReference type="Google" id="ProtNLM"/>
    </source>
</evidence>
<accession>A0ABM7F8I8</accession>
<evidence type="ECO:0000313" key="4">
    <source>
        <dbReference type="Proteomes" id="UP001321542"/>
    </source>
</evidence>
<evidence type="ECO:0000313" key="3">
    <source>
        <dbReference type="EMBL" id="BBC32040.1"/>
    </source>
</evidence>
<reference evidence="3 4" key="1">
    <citation type="journal article" date="2010" name="ChemBioChem">
        <title>Cloning and characterization of the biosynthetic gene cluster of 16-membered macrolide antibiotic FD-891: involvement of a dual functional cytochrome P450 monooxygenase catalyzing epoxidation and hydroxylation.</title>
        <authorList>
            <person name="Kudo F."/>
            <person name="Motegi A."/>
            <person name="Mizoue K."/>
            <person name="Eguchi T."/>
        </authorList>
    </citation>
    <scope>NUCLEOTIDE SEQUENCE [LARGE SCALE GENOMIC DNA]</scope>
    <source>
        <strain evidence="3 4">A-8890</strain>
    </source>
</reference>
<gene>
    <name evidence="3" type="ORF">SGFS_033340</name>
</gene>
<feature type="signal peptide" evidence="2">
    <location>
        <begin position="1"/>
        <end position="39"/>
    </location>
</feature>
<feature type="region of interest" description="Disordered" evidence="1">
    <location>
        <begin position="391"/>
        <end position="424"/>
    </location>
</feature>
<keyword evidence="4" id="KW-1185">Reference proteome</keyword>
<keyword evidence="2" id="KW-0732">Signal</keyword>
<feature type="region of interest" description="Disordered" evidence="1">
    <location>
        <begin position="303"/>
        <end position="329"/>
    </location>
</feature>
<organism evidence="3 4">
    <name type="scientific">Streptomyces graminofaciens</name>
    <dbReference type="NCBI Taxonomy" id="68212"/>
    <lineage>
        <taxon>Bacteria</taxon>
        <taxon>Bacillati</taxon>
        <taxon>Actinomycetota</taxon>
        <taxon>Actinomycetes</taxon>
        <taxon>Kitasatosporales</taxon>
        <taxon>Streptomycetaceae</taxon>
        <taxon>Streptomyces</taxon>
    </lineage>
</organism>
<dbReference type="RefSeq" id="WP_286250987.1">
    <property type="nucleotide sequence ID" value="NZ_AP018448.1"/>
</dbReference>
<protein>
    <recommendedName>
        <fullName evidence="5">Secreted protein</fullName>
    </recommendedName>
</protein>
<name>A0ABM7F8I8_9ACTN</name>
<dbReference type="EMBL" id="AP018448">
    <property type="protein sequence ID" value="BBC32040.1"/>
    <property type="molecule type" value="Genomic_DNA"/>
</dbReference>
<sequence length="471" mass="50567">MKHRGRHRRRRRGRALRASLAGTALALTAAATLISTSQAVGGDTPGPLDSITSTDELHDLRLRENLTGQATLDTLTTRMGGSVGVHEVLRSANHTMRNRTECEAPETAALPVEPRASRAYCWDAADAVNEKWDPQSVTTSGDADSDGQWGDDRVVLAGWTHDNSDTEDHNSEDDGLARIAFVDADDPGNLIYRYVLLVAPEDGGKDFSAVRSGLGGMVWYQDKLIVTARAAGQHDNALYVFDLDLILRAGVTDSDAIGKVDEGWSAHHYRYVLPAVGSYSLPSGTRGSGGTCDSRDGDGVPCLSSLSLDRTSTPHSLVASESSGPDREEPTRIWRYDLAPGADHRAGPLAADSRGVVDPSEAYRTKAGGVQGVLSHDGDWYVGQAPADPDAPGTLWRQDEDGAKAAKCTTAGPDDAPGEASDEESYSCWGLHTSALSYWPETRELWTLTDAIPERVLYAVRWSAIGDTLNQ</sequence>